<evidence type="ECO:0000313" key="2">
    <source>
        <dbReference type="Proteomes" id="UP000310249"/>
    </source>
</evidence>
<dbReference type="AlphaFoldDB" id="A0A5S3WHM6"/>
<dbReference type="EMBL" id="PNCI01000054">
    <property type="protein sequence ID" value="TMP26034.1"/>
    <property type="molecule type" value="Genomic_DNA"/>
</dbReference>
<sequence length="270" mass="30096">MHAADFYQNGVAQLLLPTTELYSTSLAVMDIKTETVSYQLNIDSDATLKRVTGADANGDNIPDAIYSTSRGVEFVDVYNEALIASYNTSSYNLSDFSAHYGEALNLAVAEDTLKLLKSNGNNFVQLSSVDQSCNRIAFFNYDQDPEQELLCLQVSEHHYQVHTATIYIYEIVNNVLQQVHQQSLNEQVKDIVVSPTRTASQELILVIQNGKDWDSEVSSQLIYTDFRGYPLWSSPVFPGAVSGNAIKVRQDSKGKLNLLMSTSEAMYQIH</sequence>
<name>A0A5S3WHM6_9GAMM</name>
<dbReference type="Proteomes" id="UP000310249">
    <property type="component" value="Unassembled WGS sequence"/>
</dbReference>
<reference evidence="2" key="2">
    <citation type="submission" date="2019-06" db="EMBL/GenBank/DDBJ databases">
        <title>Co-occurence of chitin degradation, pigmentation and bioactivity in marine Pseudoalteromonas.</title>
        <authorList>
            <person name="Sonnenschein E.C."/>
            <person name="Bech P.K."/>
        </authorList>
    </citation>
    <scope>NUCLEOTIDE SEQUENCE [LARGE SCALE GENOMIC DNA]</scope>
    <source>
        <strain evidence="2">S2676</strain>
    </source>
</reference>
<reference evidence="1 2" key="1">
    <citation type="submission" date="2018-01" db="EMBL/GenBank/DDBJ databases">
        <authorList>
            <person name="Paulsen S."/>
            <person name="Gram L.K."/>
        </authorList>
    </citation>
    <scope>NUCLEOTIDE SEQUENCE [LARGE SCALE GENOMIC DNA]</scope>
    <source>
        <strain evidence="1 2">S2676</strain>
    </source>
</reference>
<evidence type="ECO:0008006" key="3">
    <source>
        <dbReference type="Google" id="ProtNLM"/>
    </source>
</evidence>
<organism evidence="1 2">
    <name type="scientific">Pseudoalteromonas rubra</name>
    <dbReference type="NCBI Taxonomy" id="43658"/>
    <lineage>
        <taxon>Bacteria</taxon>
        <taxon>Pseudomonadati</taxon>
        <taxon>Pseudomonadota</taxon>
        <taxon>Gammaproteobacteria</taxon>
        <taxon>Alteromonadales</taxon>
        <taxon>Pseudoalteromonadaceae</taxon>
        <taxon>Pseudoalteromonas</taxon>
    </lineage>
</organism>
<comment type="caution">
    <text evidence="1">The sequence shown here is derived from an EMBL/GenBank/DDBJ whole genome shotgun (WGS) entry which is preliminary data.</text>
</comment>
<evidence type="ECO:0000313" key="1">
    <source>
        <dbReference type="EMBL" id="TMP26034.1"/>
    </source>
</evidence>
<protein>
    <recommendedName>
        <fullName evidence="3">VCBS repeat-containing protein</fullName>
    </recommendedName>
</protein>
<accession>A0A5S3WHM6</accession>
<gene>
    <name evidence="1" type="ORF">CWB99_19970</name>
</gene>
<proteinExistence type="predicted"/>